<gene>
    <name evidence="7" type="ORF">DSOL_2473</name>
</gene>
<keyword evidence="3 6" id="KW-0808">Transferase</keyword>
<accession>A0A1Q8QWC1</accession>
<organism evidence="7 8">
    <name type="scientific">Desulfosporosinus metallidurans</name>
    <dbReference type="NCBI Taxonomy" id="1888891"/>
    <lineage>
        <taxon>Bacteria</taxon>
        <taxon>Bacillati</taxon>
        <taxon>Bacillota</taxon>
        <taxon>Clostridia</taxon>
        <taxon>Eubacteriales</taxon>
        <taxon>Desulfitobacteriaceae</taxon>
        <taxon>Desulfosporosinus</taxon>
    </lineage>
</organism>
<dbReference type="PANTHER" id="PTHR12001:SF69">
    <property type="entry name" value="ALL TRANS-POLYPRENYL-DIPHOSPHATE SYNTHASE PDSS1"/>
    <property type="match status" value="1"/>
</dbReference>
<dbReference type="OrthoDB" id="1795180at2"/>
<dbReference type="GO" id="GO:0008299">
    <property type="term" value="P:isoprenoid biosynthetic process"/>
    <property type="evidence" value="ECO:0007669"/>
    <property type="project" value="InterPro"/>
</dbReference>
<dbReference type="GO" id="GO:0046872">
    <property type="term" value="F:metal ion binding"/>
    <property type="evidence" value="ECO:0007669"/>
    <property type="project" value="UniProtKB-KW"/>
</dbReference>
<dbReference type="Proteomes" id="UP000186102">
    <property type="component" value="Unassembled WGS sequence"/>
</dbReference>
<dbReference type="STRING" id="1888891.DSOL_2473"/>
<name>A0A1Q8QWC1_9FIRM</name>
<evidence type="ECO:0000256" key="6">
    <source>
        <dbReference type="RuleBase" id="RU004466"/>
    </source>
</evidence>
<evidence type="ECO:0000313" key="7">
    <source>
        <dbReference type="EMBL" id="OLN31606.1"/>
    </source>
</evidence>
<keyword evidence="8" id="KW-1185">Reference proteome</keyword>
<dbReference type="RefSeq" id="WP_075365082.1">
    <property type="nucleotide sequence ID" value="NZ_MLBF01000016.1"/>
</dbReference>
<evidence type="ECO:0000256" key="5">
    <source>
        <dbReference type="ARBA" id="ARBA00022842"/>
    </source>
</evidence>
<dbReference type="InterPro" id="IPR008949">
    <property type="entry name" value="Isoprenoid_synthase_dom_sf"/>
</dbReference>
<protein>
    <submittedName>
        <fullName evidence="7">Octaprenyl diphosphate synthase</fullName>
    </submittedName>
</protein>
<evidence type="ECO:0000256" key="2">
    <source>
        <dbReference type="ARBA" id="ARBA00006706"/>
    </source>
</evidence>
<comment type="cofactor">
    <cofactor evidence="1">
        <name>Mg(2+)</name>
        <dbReference type="ChEBI" id="CHEBI:18420"/>
    </cofactor>
</comment>
<comment type="similarity">
    <text evidence="2 6">Belongs to the FPP/GGPP synthase family.</text>
</comment>
<proteinExistence type="inferred from homology"/>
<dbReference type="AlphaFoldDB" id="A0A1Q8QWC1"/>
<sequence length="255" mass="28773">MVPLEFSFLEKLNVVQTHLRQEINFKPAGFEELVQLDMDELDRTVNPAIVLAVSRACGDHGRKSEALAGIIQFIFMANQVHRLMKDDSDIAEELRQFPVLVGDLLYGKFFLDLCREKLLPFLDPLAQVMKTMSEGGICRWLSRGKKLNRDELLEIIEMESASLTELAARLSAELAGVSLPLQRQIEAFGRELGLAWGAWKERLGNAEVQSILQRAKEILNEISAGSQLQLQPLCEVHRYLEHQLSTDYNPLEAGS</sequence>
<evidence type="ECO:0000256" key="1">
    <source>
        <dbReference type="ARBA" id="ARBA00001946"/>
    </source>
</evidence>
<dbReference type="PANTHER" id="PTHR12001">
    <property type="entry name" value="GERANYLGERANYL PYROPHOSPHATE SYNTHASE"/>
    <property type="match status" value="1"/>
</dbReference>
<dbReference type="Gene3D" id="1.10.600.10">
    <property type="entry name" value="Farnesyl Diphosphate Synthase"/>
    <property type="match status" value="1"/>
</dbReference>
<dbReference type="EMBL" id="MLBF01000016">
    <property type="protein sequence ID" value="OLN31606.1"/>
    <property type="molecule type" value="Genomic_DNA"/>
</dbReference>
<dbReference type="Pfam" id="PF00348">
    <property type="entry name" value="polyprenyl_synt"/>
    <property type="match status" value="1"/>
</dbReference>
<evidence type="ECO:0000313" key="8">
    <source>
        <dbReference type="Proteomes" id="UP000186102"/>
    </source>
</evidence>
<dbReference type="GO" id="GO:0004659">
    <property type="term" value="F:prenyltransferase activity"/>
    <property type="evidence" value="ECO:0007669"/>
    <property type="project" value="InterPro"/>
</dbReference>
<keyword evidence="4" id="KW-0479">Metal-binding</keyword>
<evidence type="ECO:0000256" key="4">
    <source>
        <dbReference type="ARBA" id="ARBA00022723"/>
    </source>
</evidence>
<keyword evidence="5" id="KW-0460">Magnesium</keyword>
<dbReference type="InterPro" id="IPR000092">
    <property type="entry name" value="Polyprenyl_synt"/>
</dbReference>
<comment type="caution">
    <text evidence="7">The sequence shown here is derived from an EMBL/GenBank/DDBJ whole genome shotgun (WGS) entry which is preliminary data.</text>
</comment>
<evidence type="ECO:0000256" key="3">
    <source>
        <dbReference type="ARBA" id="ARBA00022679"/>
    </source>
</evidence>
<reference evidence="7 8" key="1">
    <citation type="submission" date="2016-09" db="EMBL/GenBank/DDBJ databases">
        <title>Complete genome of Desulfosporosinus sp. OL.</title>
        <authorList>
            <person name="Mardanov A."/>
            <person name="Beletsky A."/>
            <person name="Panova A."/>
            <person name="Karnachuk O."/>
            <person name="Ravin N."/>
        </authorList>
    </citation>
    <scope>NUCLEOTIDE SEQUENCE [LARGE SCALE GENOMIC DNA]</scope>
    <source>
        <strain evidence="7 8">OL</strain>
    </source>
</reference>
<dbReference type="SUPFAM" id="SSF48576">
    <property type="entry name" value="Terpenoid synthases"/>
    <property type="match status" value="1"/>
</dbReference>